<dbReference type="Gene3D" id="3.30.1330.60">
    <property type="entry name" value="OmpA-like domain"/>
    <property type="match status" value="1"/>
</dbReference>
<evidence type="ECO:0000256" key="2">
    <source>
        <dbReference type="SAM" id="MobiDB-lite"/>
    </source>
</evidence>
<keyword evidence="3" id="KW-0812">Transmembrane</keyword>
<feature type="compositionally biased region" description="Basic and acidic residues" evidence="2">
    <location>
        <begin position="15"/>
        <end position="25"/>
    </location>
</feature>
<accession>A0A2W1JQR6</accession>
<organism evidence="5 6">
    <name type="scientific">Acaryochloris thomasi RCC1774</name>
    <dbReference type="NCBI Taxonomy" id="1764569"/>
    <lineage>
        <taxon>Bacteria</taxon>
        <taxon>Bacillati</taxon>
        <taxon>Cyanobacteriota</taxon>
        <taxon>Cyanophyceae</taxon>
        <taxon>Acaryochloridales</taxon>
        <taxon>Acaryochloridaceae</taxon>
        <taxon>Acaryochloris</taxon>
        <taxon>Acaryochloris thomasi</taxon>
    </lineage>
</organism>
<keyword evidence="3" id="KW-1133">Transmembrane helix</keyword>
<feature type="domain" description="OmpA-like" evidence="4">
    <location>
        <begin position="460"/>
        <end position="581"/>
    </location>
</feature>
<reference evidence="5 6" key="1">
    <citation type="journal article" date="2018" name="Sci. Rep.">
        <title>A novel species of the marine cyanobacterium Acaryochloris with a unique pigment content and lifestyle.</title>
        <authorList>
            <person name="Partensky F."/>
            <person name="Six C."/>
            <person name="Ratin M."/>
            <person name="Garczarek L."/>
            <person name="Vaulot D."/>
            <person name="Probert I."/>
            <person name="Calteau A."/>
            <person name="Gourvil P."/>
            <person name="Marie D."/>
            <person name="Grebert T."/>
            <person name="Bouchier C."/>
            <person name="Le Panse S."/>
            <person name="Gachenot M."/>
            <person name="Rodriguez F."/>
            <person name="Garrido J.L."/>
        </authorList>
    </citation>
    <scope>NUCLEOTIDE SEQUENCE [LARGE SCALE GENOMIC DNA]</scope>
    <source>
        <strain evidence="5 6">RCC1774</strain>
    </source>
</reference>
<dbReference type="Pfam" id="PF00691">
    <property type="entry name" value="OmpA"/>
    <property type="match status" value="1"/>
</dbReference>
<protein>
    <recommendedName>
        <fullName evidence="4">OmpA-like domain-containing protein</fullName>
    </recommendedName>
</protein>
<sequence length="581" mass="64659">MHDLSSENNPSSQHNQDKPDKHLDESGESLDELRSLLLGPELQARIMNLKLRPEDISRALPEAIILSAEDQGKLTTAAVPTVEDAIRNSVNQDHNILSEALFPVIGPATRKAVSAALQNLTQSLNEGLEHSLSLQSFQWRIEAARTGKSFAEIVLLRTLLYQVEQVLLIHKDTGLLLQQLVADTVIAQDADLVSAMLTAIQDFIKDSFRVEGGDSLETLQFGELTVWIEEGPQALMACVIRGTAPQDIRGLFQDVLEKIHLVCSQDLKQFQGDDTAFAQSQPYLQECLQAQFKPKRRSLSPLAWLFLGLILLGIGWQLFGVYQRRKVMGNYVATLQQRPGLVIVDSKLKNRKILISGMRDPLAVDPLSLAEPNKINPQKVKTTWEPYLSFHPELVKARAEQRLQPPATVSLSVDGQNTLIAAGTAKQDWIAQLQKQALQIPGVMQISTEQLKPAERQTLNRLQKQIEGRNILFDEGRSQPLPTSESVFQQLAQDVEAATQLATALNLKLILSIEGRADRVGTERENFLISQARANAIRERLMRRQISPSILKIKPLGAAQGPQTQEQGLSERRVSFKVTLE</sequence>
<comment type="caution">
    <text evidence="5">The sequence shown here is derived from an EMBL/GenBank/DDBJ whole genome shotgun (WGS) entry which is preliminary data.</text>
</comment>
<feature type="compositionally biased region" description="Polar residues" evidence="2">
    <location>
        <begin position="1"/>
        <end position="14"/>
    </location>
</feature>
<dbReference type="OrthoDB" id="5347798at2"/>
<keyword evidence="1 3" id="KW-0472">Membrane</keyword>
<dbReference type="SUPFAM" id="SSF103088">
    <property type="entry name" value="OmpA-like"/>
    <property type="match status" value="1"/>
</dbReference>
<evidence type="ECO:0000259" key="4">
    <source>
        <dbReference type="PROSITE" id="PS51123"/>
    </source>
</evidence>
<dbReference type="AlphaFoldDB" id="A0A2W1JQR6"/>
<feature type="region of interest" description="Disordered" evidence="2">
    <location>
        <begin position="1"/>
        <end position="27"/>
    </location>
</feature>
<name>A0A2W1JQR6_9CYAN</name>
<keyword evidence="6" id="KW-1185">Reference proteome</keyword>
<evidence type="ECO:0000313" key="6">
    <source>
        <dbReference type="Proteomes" id="UP000248857"/>
    </source>
</evidence>
<dbReference type="InterPro" id="IPR006665">
    <property type="entry name" value="OmpA-like"/>
</dbReference>
<proteinExistence type="predicted"/>
<evidence type="ECO:0000256" key="1">
    <source>
        <dbReference type="PROSITE-ProRule" id="PRU00473"/>
    </source>
</evidence>
<dbReference type="InterPro" id="IPR036737">
    <property type="entry name" value="OmpA-like_sf"/>
</dbReference>
<dbReference type="EMBL" id="PQWO01000004">
    <property type="protein sequence ID" value="PZD73725.1"/>
    <property type="molecule type" value="Genomic_DNA"/>
</dbReference>
<dbReference type="PROSITE" id="PS51123">
    <property type="entry name" value="OMPA_2"/>
    <property type="match status" value="1"/>
</dbReference>
<evidence type="ECO:0000256" key="3">
    <source>
        <dbReference type="SAM" id="Phobius"/>
    </source>
</evidence>
<gene>
    <name evidence="5" type="ORF">C1752_01600</name>
</gene>
<feature type="transmembrane region" description="Helical" evidence="3">
    <location>
        <begin position="302"/>
        <end position="322"/>
    </location>
</feature>
<dbReference type="GO" id="GO:0016020">
    <property type="term" value="C:membrane"/>
    <property type="evidence" value="ECO:0007669"/>
    <property type="project" value="UniProtKB-UniRule"/>
</dbReference>
<dbReference type="RefSeq" id="WP_110985573.1">
    <property type="nucleotide sequence ID" value="NZ_CAWNWM010000004.1"/>
</dbReference>
<dbReference type="Proteomes" id="UP000248857">
    <property type="component" value="Unassembled WGS sequence"/>
</dbReference>
<evidence type="ECO:0000313" key="5">
    <source>
        <dbReference type="EMBL" id="PZD73725.1"/>
    </source>
</evidence>